<feature type="compositionally biased region" description="Low complexity" evidence="1">
    <location>
        <begin position="536"/>
        <end position="565"/>
    </location>
</feature>
<feature type="domain" description="DUF6824" evidence="2">
    <location>
        <begin position="449"/>
        <end position="529"/>
    </location>
</feature>
<name>A0A9K3Q3Y8_9STRA</name>
<gene>
    <name evidence="3" type="ORF">IV203_028034</name>
</gene>
<feature type="region of interest" description="Disordered" evidence="1">
    <location>
        <begin position="530"/>
        <end position="568"/>
    </location>
</feature>
<protein>
    <recommendedName>
        <fullName evidence="2">DUF6824 domain-containing protein</fullName>
    </recommendedName>
</protein>
<proteinExistence type="predicted"/>
<dbReference type="EMBL" id="JAGRRH010000005">
    <property type="protein sequence ID" value="KAG7370288.1"/>
    <property type="molecule type" value="Genomic_DNA"/>
</dbReference>
<keyword evidence="4" id="KW-1185">Reference proteome</keyword>
<comment type="caution">
    <text evidence="3">The sequence shown here is derived from an EMBL/GenBank/DDBJ whole genome shotgun (WGS) entry which is preliminary data.</text>
</comment>
<dbReference type="Proteomes" id="UP000693970">
    <property type="component" value="Unassembled WGS sequence"/>
</dbReference>
<evidence type="ECO:0000313" key="4">
    <source>
        <dbReference type="Proteomes" id="UP000693970"/>
    </source>
</evidence>
<evidence type="ECO:0000259" key="2">
    <source>
        <dbReference type="Pfam" id="PF20710"/>
    </source>
</evidence>
<sequence>MASSRTSILTMDGVELERESKRVRCGGTDCSTTTTTSSVDGGSVSTTTSGSSTNKSGDDTTITISTGSCPSTRSSSFSTTTTTTTTSSSSSTFVPPIGLEERFQKLLTLQEESNEDEWNVVTQTDVDSLLYAKDMYELSHEEREQVLLDIHGVVSEIIEETPDFVQEKRKELSRCLLQANTKGTHAYSKALLQDATYIQSSRFQLPFLRCEQWDASASSLKVLNFLEMKLQLFGSEKLCRDITISDLSKDDRKMLESGFFQLSSQRDVAGRAILVAMPMCAYPEMSMDSVMRAFYYMYMTAAHDVETQQKGLVLIGCNVGPRRYVNRKIAWHVHKVRQALPLKTMGIHYCYDDLRMLPMMTIGMLVSSASSRVRFRAHYGTVPELHHALTTFGIPDQSLPVTTDGEPKIKSFRTWMKSRKQQEDVSNNNNNNKETFSLDKVIIVPGRVDVLLGRGKPIQEHFGNLRYHILMDYYQKAYEDAKKFEKMLVAQTIVDLVHKYKGRFLRQEGAGWIEVEPTVARDKVSHAFRTRRTSLPQPNEQQQEPYNRLVSRSSSSLGSSSSSKSTPFTGKRSNIFVSTVDLN</sequence>
<dbReference type="Pfam" id="PF20710">
    <property type="entry name" value="DUF6824"/>
    <property type="match status" value="1"/>
</dbReference>
<feature type="compositionally biased region" description="Low complexity" evidence="1">
    <location>
        <begin position="26"/>
        <end position="92"/>
    </location>
</feature>
<evidence type="ECO:0000256" key="1">
    <source>
        <dbReference type="SAM" id="MobiDB-lite"/>
    </source>
</evidence>
<dbReference type="AlphaFoldDB" id="A0A9K3Q3Y8"/>
<reference evidence="3" key="2">
    <citation type="submission" date="2021-04" db="EMBL/GenBank/DDBJ databases">
        <authorList>
            <person name="Podell S."/>
        </authorList>
    </citation>
    <scope>NUCLEOTIDE SEQUENCE</scope>
    <source>
        <strain evidence="3">Hildebrandi</strain>
    </source>
</reference>
<evidence type="ECO:0000313" key="3">
    <source>
        <dbReference type="EMBL" id="KAG7370288.1"/>
    </source>
</evidence>
<reference evidence="3" key="1">
    <citation type="journal article" date="2021" name="Sci. Rep.">
        <title>Diploid genomic architecture of Nitzschia inconspicua, an elite biomass production diatom.</title>
        <authorList>
            <person name="Oliver A."/>
            <person name="Podell S."/>
            <person name="Pinowska A."/>
            <person name="Traller J.C."/>
            <person name="Smith S.R."/>
            <person name="McClure R."/>
            <person name="Beliaev A."/>
            <person name="Bohutskyi P."/>
            <person name="Hill E.A."/>
            <person name="Rabines A."/>
            <person name="Zheng H."/>
            <person name="Allen L.Z."/>
            <person name="Kuo A."/>
            <person name="Grigoriev I.V."/>
            <person name="Allen A.E."/>
            <person name="Hazlebeck D."/>
            <person name="Allen E.E."/>
        </authorList>
    </citation>
    <scope>NUCLEOTIDE SEQUENCE</scope>
    <source>
        <strain evidence="3">Hildebrandi</strain>
    </source>
</reference>
<organism evidence="3 4">
    <name type="scientific">Nitzschia inconspicua</name>
    <dbReference type="NCBI Taxonomy" id="303405"/>
    <lineage>
        <taxon>Eukaryota</taxon>
        <taxon>Sar</taxon>
        <taxon>Stramenopiles</taxon>
        <taxon>Ochrophyta</taxon>
        <taxon>Bacillariophyta</taxon>
        <taxon>Bacillariophyceae</taxon>
        <taxon>Bacillariophycidae</taxon>
        <taxon>Bacillariales</taxon>
        <taxon>Bacillariaceae</taxon>
        <taxon>Nitzschia</taxon>
    </lineage>
</organism>
<accession>A0A9K3Q3Y8</accession>
<dbReference type="InterPro" id="IPR049227">
    <property type="entry name" value="DUF6824"/>
</dbReference>
<feature type="region of interest" description="Disordered" evidence="1">
    <location>
        <begin position="1"/>
        <end position="94"/>
    </location>
</feature>